<name>A0ABM1R7A8_CAMSA</name>
<dbReference type="InterPro" id="IPR036770">
    <property type="entry name" value="Ankyrin_rpt-contain_sf"/>
</dbReference>
<dbReference type="RefSeq" id="XP_019094896.1">
    <property type="nucleotide sequence ID" value="XM_019239351.1"/>
</dbReference>
<evidence type="ECO:0000313" key="2">
    <source>
        <dbReference type="RefSeq" id="XP_019094896.1"/>
    </source>
</evidence>
<organism evidence="1 2">
    <name type="scientific">Camelina sativa</name>
    <name type="common">False flax</name>
    <name type="synonym">Myagrum sativum</name>
    <dbReference type="NCBI Taxonomy" id="90675"/>
    <lineage>
        <taxon>Eukaryota</taxon>
        <taxon>Viridiplantae</taxon>
        <taxon>Streptophyta</taxon>
        <taxon>Embryophyta</taxon>
        <taxon>Tracheophyta</taxon>
        <taxon>Spermatophyta</taxon>
        <taxon>Magnoliopsida</taxon>
        <taxon>eudicotyledons</taxon>
        <taxon>Gunneridae</taxon>
        <taxon>Pentapetalae</taxon>
        <taxon>rosids</taxon>
        <taxon>malvids</taxon>
        <taxon>Brassicales</taxon>
        <taxon>Brassicaceae</taxon>
        <taxon>Camelineae</taxon>
        <taxon>Camelina</taxon>
    </lineage>
</organism>
<dbReference type="Gene3D" id="1.25.40.20">
    <property type="entry name" value="Ankyrin repeat-containing domain"/>
    <property type="match status" value="1"/>
</dbReference>
<accession>A0ABM1R7A8</accession>
<reference evidence="2" key="2">
    <citation type="submission" date="2025-08" db="UniProtKB">
        <authorList>
            <consortium name="RefSeq"/>
        </authorList>
    </citation>
    <scope>IDENTIFICATION</scope>
    <source>
        <tissue evidence="2">Leaf</tissue>
    </source>
</reference>
<sequence>MVIAAHDETSDVEGGNEYDEVSQGRKALQIICEYEKMKHVRVLLDKKHVFKRLDEAMGIVHKTATSGDVEGLMKTSLATAEKDEEDSEGRTALHLACSFGKVACGFNSTYIG</sequence>
<protein>
    <submittedName>
        <fullName evidence="2">Uncharacterized protein LOC104758933</fullName>
    </submittedName>
</protein>
<keyword evidence="1" id="KW-1185">Reference proteome</keyword>
<gene>
    <name evidence="2" type="primary">LOC104758933</name>
</gene>
<evidence type="ECO:0000313" key="1">
    <source>
        <dbReference type="Proteomes" id="UP000694864"/>
    </source>
</evidence>
<dbReference type="SUPFAM" id="SSF48403">
    <property type="entry name" value="Ankyrin repeat"/>
    <property type="match status" value="1"/>
</dbReference>
<proteinExistence type="predicted"/>
<dbReference type="Proteomes" id="UP000694864">
    <property type="component" value="Chromosome 17"/>
</dbReference>
<reference evidence="1" key="1">
    <citation type="journal article" date="2014" name="Nat. Commun.">
        <title>The emerging biofuel crop Camelina sativa retains a highly undifferentiated hexaploid genome structure.</title>
        <authorList>
            <person name="Kagale S."/>
            <person name="Koh C."/>
            <person name="Nixon J."/>
            <person name="Bollina V."/>
            <person name="Clarke W.E."/>
            <person name="Tuteja R."/>
            <person name="Spillane C."/>
            <person name="Robinson S.J."/>
            <person name="Links M.G."/>
            <person name="Clarke C."/>
            <person name="Higgins E.E."/>
            <person name="Huebert T."/>
            <person name="Sharpe A.G."/>
            <person name="Parkin I.A."/>
        </authorList>
    </citation>
    <scope>NUCLEOTIDE SEQUENCE [LARGE SCALE GENOMIC DNA]</scope>
    <source>
        <strain evidence="1">cv. DH55</strain>
    </source>
</reference>
<dbReference type="GeneID" id="104758933"/>